<feature type="domain" description="AB hydrolase-1" evidence="8">
    <location>
        <begin position="25"/>
        <end position="134"/>
    </location>
</feature>
<dbReference type="PRINTS" id="PR00412">
    <property type="entry name" value="EPOXHYDRLASE"/>
</dbReference>
<dbReference type="FunFam" id="3.40.50.1820:FF:000161">
    <property type="entry name" value="Epoxide hydrolase"/>
    <property type="match status" value="1"/>
</dbReference>
<comment type="catalytic activity">
    <reaction evidence="5">
        <text>an epoxide + H2O = an ethanediol</text>
        <dbReference type="Rhea" id="RHEA:19037"/>
        <dbReference type="ChEBI" id="CHEBI:15377"/>
        <dbReference type="ChEBI" id="CHEBI:32955"/>
        <dbReference type="ChEBI" id="CHEBI:140594"/>
        <dbReference type="EC" id="3.3.2.10"/>
    </reaction>
    <physiologicalReaction direction="left-to-right" evidence="5">
        <dbReference type="Rhea" id="RHEA:19038"/>
    </physiologicalReaction>
</comment>
<accession>A0ABC8R1S9</accession>
<comment type="function">
    <text evidence="6">Epoxide hydrolase involved in the biosynthesis of cucurbitacin and mogroside tetracyclic triterpene natural products (e.g. siamenoside I and mogrosides IV, V and VI). Cucurbitacins have cytotoxic properties and exhibit deterrent taste as a defense barrier against herbivores. Mogrosides are nonsugar highly oxygenated compounds used as high-intensity zero-calorie sweeteners; they also possess pharmacological properties such as regulating immunity, lowering blood sugar and lipid levels, protecting the liver, and acting as antioxidants and antitumor agents. Catalyzes the hydrolysis of aromatic epoxide-containing substrates, such as the conversion of 24,25-epoxycucurbitadienol to 24,25-dihydroxycucurbitadienol.</text>
</comment>
<evidence type="ECO:0000256" key="4">
    <source>
        <dbReference type="ARBA" id="ARBA00038334"/>
    </source>
</evidence>
<dbReference type="InterPro" id="IPR000073">
    <property type="entry name" value="AB_hydrolase_1"/>
</dbReference>
<dbReference type="GO" id="GO:0004301">
    <property type="term" value="F:epoxide hydrolase activity"/>
    <property type="evidence" value="ECO:0007669"/>
    <property type="project" value="UniProtKB-EC"/>
</dbReference>
<dbReference type="EC" id="3.3.2.10" evidence="2"/>
<protein>
    <recommendedName>
        <fullName evidence="2">soluble epoxide hydrolase</fullName>
        <ecNumber evidence="2">3.3.2.10</ecNumber>
    </recommendedName>
</protein>
<evidence type="ECO:0000256" key="1">
    <source>
        <dbReference type="ARBA" id="ARBA00004721"/>
    </source>
</evidence>
<evidence type="ECO:0000256" key="5">
    <source>
        <dbReference type="ARBA" id="ARBA00051067"/>
    </source>
</evidence>
<keyword evidence="10" id="KW-1185">Reference proteome</keyword>
<dbReference type="InterPro" id="IPR029058">
    <property type="entry name" value="AB_hydrolase_fold"/>
</dbReference>
<dbReference type="PANTHER" id="PTHR43329">
    <property type="entry name" value="EPOXIDE HYDROLASE"/>
    <property type="match status" value="1"/>
</dbReference>
<dbReference type="Gene3D" id="3.40.50.1820">
    <property type="entry name" value="alpha/beta hydrolase"/>
    <property type="match status" value="1"/>
</dbReference>
<evidence type="ECO:0000256" key="3">
    <source>
        <dbReference type="ARBA" id="ARBA00022801"/>
    </source>
</evidence>
<dbReference type="SUPFAM" id="SSF53474">
    <property type="entry name" value="alpha/beta-Hydrolases"/>
    <property type="match status" value="1"/>
</dbReference>
<evidence type="ECO:0000259" key="8">
    <source>
        <dbReference type="Pfam" id="PF00561"/>
    </source>
</evidence>
<reference evidence="9 10" key="1">
    <citation type="submission" date="2024-02" db="EMBL/GenBank/DDBJ databases">
        <authorList>
            <person name="Vignale AGUSTIN F."/>
            <person name="Sosa J E."/>
            <person name="Modenutti C."/>
        </authorList>
    </citation>
    <scope>NUCLEOTIDE SEQUENCE [LARGE SCALE GENOMIC DNA]</scope>
</reference>
<comment type="pathway">
    <text evidence="1">Secondary metabolite biosynthesis; terpenoid biosynthesis.</text>
</comment>
<gene>
    <name evidence="9" type="ORF">ILEXP_LOCUS6313</name>
</gene>
<evidence type="ECO:0000256" key="6">
    <source>
        <dbReference type="ARBA" id="ARBA00058358"/>
    </source>
</evidence>
<evidence type="ECO:0000313" key="10">
    <source>
        <dbReference type="Proteomes" id="UP001642360"/>
    </source>
</evidence>
<name>A0ABC8R1S9_9AQUA</name>
<evidence type="ECO:0000313" key="9">
    <source>
        <dbReference type="EMBL" id="CAK9138959.1"/>
    </source>
</evidence>
<keyword evidence="3" id="KW-0378">Hydrolase</keyword>
<comment type="catalytic activity">
    <reaction evidence="7">
        <text>(24S)-24,25-epoxycucurbitadienol + H2O = (24R)-24,25-dihydroxycucurbitadienol</text>
        <dbReference type="Rhea" id="RHEA:81855"/>
        <dbReference type="ChEBI" id="CHEBI:15377"/>
        <dbReference type="ChEBI" id="CHEBI:229949"/>
        <dbReference type="ChEBI" id="CHEBI:229950"/>
    </reaction>
    <physiologicalReaction direction="left-to-right" evidence="7">
        <dbReference type="Rhea" id="RHEA:81856"/>
    </physiologicalReaction>
</comment>
<dbReference type="Proteomes" id="UP001642360">
    <property type="component" value="Unassembled WGS sequence"/>
</dbReference>
<dbReference type="Pfam" id="PF00561">
    <property type="entry name" value="Abhydrolase_1"/>
    <property type="match status" value="1"/>
</dbReference>
<comment type="similarity">
    <text evidence="4">Belongs to the AB hydrolase superfamily. Epoxide hydrolase family.</text>
</comment>
<evidence type="ECO:0000256" key="7">
    <source>
        <dbReference type="ARBA" id="ARBA00093212"/>
    </source>
</evidence>
<proteinExistence type="inferred from homology"/>
<evidence type="ECO:0000256" key="2">
    <source>
        <dbReference type="ARBA" id="ARBA00013006"/>
    </source>
</evidence>
<dbReference type="InterPro" id="IPR000639">
    <property type="entry name" value="Epox_hydrolase-like"/>
</dbReference>
<comment type="caution">
    <text evidence="9">The sequence shown here is derived from an EMBL/GenBank/DDBJ whole genome shotgun (WGS) entry which is preliminary data.</text>
</comment>
<organism evidence="9 10">
    <name type="scientific">Ilex paraguariensis</name>
    <name type="common">yerba mate</name>
    <dbReference type="NCBI Taxonomy" id="185542"/>
    <lineage>
        <taxon>Eukaryota</taxon>
        <taxon>Viridiplantae</taxon>
        <taxon>Streptophyta</taxon>
        <taxon>Embryophyta</taxon>
        <taxon>Tracheophyta</taxon>
        <taxon>Spermatophyta</taxon>
        <taxon>Magnoliopsida</taxon>
        <taxon>eudicotyledons</taxon>
        <taxon>Gunneridae</taxon>
        <taxon>Pentapetalae</taxon>
        <taxon>asterids</taxon>
        <taxon>campanulids</taxon>
        <taxon>Aquifoliales</taxon>
        <taxon>Aquifoliaceae</taxon>
        <taxon>Ilex</taxon>
    </lineage>
</organism>
<dbReference type="EMBL" id="CAUOFW020000925">
    <property type="protein sequence ID" value="CAK9138959.1"/>
    <property type="molecule type" value="Genomic_DNA"/>
</dbReference>
<sequence length="318" mass="36004">MEKIEHKMVPVNGLNMHIAELGKGPLVLFLHGFPELWYSWRHQILYMAVHGYRAVAPDLRGYGDTTGAPINDPTKFTIFHILGDIVGLLDAIAPNEDKVFVVGHDWGAYIAWLLCLYRPDKVKALVNLSVAFMPRTPTVQTFRALYGDDHYICRFQEPGDIEAEFAQIGVKRVVKKFLTFRTPGPFHFPKGKGFGDSPDAPIVLPSWLSEEDVNYYASKFEKNGFTGGVNYYRSIDINSELTAPWIGAQVKVPVKFIVGDLDLTYHIPGTKEYIHNGGFLKDVPLLEKVVVMEGAAHFINQEKAEEINKHIYDFFQKF</sequence>
<dbReference type="AlphaFoldDB" id="A0ABC8R1S9"/>